<dbReference type="PANTHER" id="PTHR31690">
    <property type="entry name" value="FUCOSE MUTAROTASE"/>
    <property type="match status" value="1"/>
</dbReference>
<dbReference type="InterPro" id="IPR007721">
    <property type="entry name" value="RbsD_FucU"/>
</dbReference>
<evidence type="ECO:0000313" key="5">
    <source>
        <dbReference type="Proteomes" id="UP001595697"/>
    </source>
</evidence>
<evidence type="ECO:0000256" key="3">
    <source>
        <dbReference type="ARBA" id="ARBA00036324"/>
    </source>
</evidence>
<name>A0ABV8EFP9_9HYPH</name>
<comment type="caution">
    <text evidence="4">The sequence shown here is derived from an EMBL/GenBank/DDBJ whole genome shotgun (WGS) entry which is preliminary data.</text>
</comment>
<dbReference type="PANTHER" id="PTHR31690:SF4">
    <property type="entry name" value="FUCOSE MUTAROTASE"/>
    <property type="match status" value="1"/>
</dbReference>
<dbReference type="EMBL" id="JBHSBD010000105">
    <property type="protein sequence ID" value="MFC3970464.1"/>
    <property type="molecule type" value="Genomic_DNA"/>
</dbReference>
<keyword evidence="5" id="KW-1185">Reference proteome</keyword>
<dbReference type="InterPro" id="IPR023750">
    <property type="entry name" value="RbsD-like_sf"/>
</dbReference>
<dbReference type="Pfam" id="PF05025">
    <property type="entry name" value="RbsD_FucU"/>
    <property type="match status" value="1"/>
</dbReference>
<comment type="catalytic activity">
    <reaction evidence="3">
        <text>alpha-L-fucose = beta-L-fucose</text>
        <dbReference type="Rhea" id="RHEA:25580"/>
        <dbReference type="ChEBI" id="CHEBI:42548"/>
        <dbReference type="ChEBI" id="CHEBI:42589"/>
        <dbReference type="EC" id="5.1.3.29"/>
    </reaction>
</comment>
<comment type="catalytic activity">
    <reaction evidence="1">
        <text>beta-D-ribopyranose = beta-D-ribofuranose</text>
        <dbReference type="Rhea" id="RHEA:25432"/>
        <dbReference type="ChEBI" id="CHEBI:27476"/>
        <dbReference type="ChEBI" id="CHEBI:47002"/>
        <dbReference type="EC" id="5.4.99.62"/>
    </reaction>
</comment>
<keyword evidence="2" id="KW-0413">Isomerase</keyword>
<dbReference type="RefSeq" id="WP_247262520.1">
    <property type="nucleotide sequence ID" value="NZ_JALJQZ010000054.1"/>
</dbReference>
<evidence type="ECO:0000256" key="1">
    <source>
        <dbReference type="ARBA" id="ARBA00000223"/>
    </source>
</evidence>
<organism evidence="4 5">
    <name type="scientific">Rhizobium lemnae</name>
    <dbReference type="NCBI Taxonomy" id="1214924"/>
    <lineage>
        <taxon>Bacteria</taxon>
        <taxon>Pseudomonadati</taxon>
        <taxon>Pseudomonadota</taxon>
        <taxon>Alphaproteobacteria</taxon>
        <taxon>Hyphomicrobiales</taxon>
        <taxon>Rhizobiaceae</taxon>
        <taxon>Rhizobium/Agrobacterium group</taxon>
        <taxon>Rhizobium</taxon>
    </lineage>
</organism>
<dbReference type="Gene3D" id="3.40.1650.10">
    <property type="entry name" value="RbsD-like domain"/>
    <property type="match status" value="1"/>
</dbReference>
<dbReference type="SUPFAM" id="SSF102546">
    <property type="entry name" value="RbsD-like"/>
    <property type="match status" value="1"/>
</dbReference>
<accession>A0ABV8EFP9</accession>
<protein>
    <submittedName>
        <fullName evidence="4">RbsD/FucU family protein</fullName>
    </submittedName>
</protein>
<reference evidence="5" key="1">
    <citation type="journal article" date="2019" name="Int. J. Syst. Evol. Microbiol.">
        <title>The Global Catalogue of Microorganisms (GCM) 10K type strain sequencing project: providing services to taxonomists for standard genome sequencing and annotation.</title>
        <authorList>
            <consortium name="The Broad Institute Genomics Platform"/>
            <consortium name="The Broad Institute Genome Sequencing Center for Infectious Disease"/>
            <person name="Wu L."/>
            <person name="Ma J."/>
        </authorList>
    </citation>
    <scope>NUCLEOTIDE SEQUENCE [LARGE SCALE GENOMIC DNA]</scope>
    <source>
        <strain evidence="5">TBRC 5781</strain>
    </source>
</reference>
<dbReference type="Proteomes" id="UP001595697">
    <property type="component" value="Unassembled WGS sequence"/>
</dbReference>
<evidence type="ECO:0000256" key="2">
    <source>
        <dbReference type="ARBA" id="ARBA00023235"/>
    </source>
</evidence>
<evidence type="ECO:0000313" key="4">
    <source>
        <dbReference type="EMBL" id="MFC3970464.1"/>
    </source>
</evidence>
<proteinExistence type="predicted"/>
<sequence>MLKSINPLLTGELLAILAEMGHGDEIVITDANFPAVRVAEHLIQMPGIPATDILEAVLSLMPLDDFVDHPATVMDAVSHRPAIYTEFEAIVESAEKRRIPLDNIEVPAFVERTKAACAVISSGERRLYGNIILKKGVVRPE</sequence>
<gene>
    <name evidence="4" type="ORF">ACFOVS_20480</name>
</gene>
<dbReference type="InterPro" id="IPR050443">
    <property type="entry name" value="RbsD/FucU_mutarotase"/>
</dbReference>